<sequence>MCGVLSWGIHAVSADKVKILGPCVSRGVLDVSVTEISPFRKGVLMAALSDVLCDSSRRDQVVAEVVSTIEQEVTGKSGISGMAFKTAFKAVQKMSPDLVRTAVDRMLPDAAEKLDPLWQEKGAVPFGDYLLSRSDEAADALLSVTDERAARPNNAAVAKIYNTVRPKAKSHVVEALPAIGRVIEKHAA</sequence>
<dbReference type="KEGG" id="dco:SAMEA4475696_0504"/>
<organism evidence="1 2">
    <name type="scientific">Dermatophilus congolensis</name>
    <dbReference type="NCBI Taxonomy" id="1863"/>
    <lineage>
        <taxon>Bacteria</taxon>
        <taxon>Bacillati</taxon>
        <taxon>Actinomycetota</taxon>
        <taxon>Actinomycetes</taxon>
        <taxon>Micrococcales</taxon>
        <taxon>Dermatophilaceae</taxon>
        <taxon>Dermatophilus</taxon>
    </lineage>
</organism>
<name>A0A239V9A6_9MICO</name>
<dbReference type="Pfam" id="PF21893">
    <property type="entry name" value="DUF6918"/>
    <property type="match status" value="1"/>
</dbReference>
<gene>
    <name evidence="1" type="ORF">SAMEA4475696_00504</name>
</gene>
<evidence type="ECO:0000313" key="2">
    <source>
        <dbReference type="Proteomes" id="UP000242637"/>
    </source>
</evidence>
<reference evidence="1 2" key="1">
    <citation type="submission" date="2017-06" db="EMBL/GenBank/DDBJ databases">
        <authorList>
            <consortium name="Pathogen Informatics"/>
        </authorList>
    </citation>
    <scope>NUCLEOTIDE SEQUENCE [LARGE SCALE GENOMIC DNA]</scope>
    <source>
        <strain evidence="1 2">NCTC13039</strain>
    </source>
</reference>
<dbReference type="EMBL" id="LT906453">
    <property type="protein sequence ID" value="SNV18636.1"/>
    <property type="molecule type" value="Genomic_DNA"/>
</dbReference>
<evidence type="ECO:0000313" key="1">
    <source>
        <dbReference type="EMBL" id="SNV18636.1"/>
    </source>
</evidence>
<proteinExistence type="predicted"/>
<protein>
    <submittedName>
        <fullName evidence="1">Uncharacterized protein</fullName>
    </submittedName>
</protein>
<dbReference type="AlphaFoldDB" id="A0A239V9A6"/>
<dbReference type="Proteomes" id="UP000242637">
    <property type="component" value="Chromosome 1"/>
</dbReference>
<keyword evidence="2" id="KW-1185">Reference proteome</keyword>
<dbReference type="InterPro" id="IPR054211">
    <property type="entry name" value="DUF6918"/>
</dbReference>
<accession>A0A239V9A6</accession>